<keyword evidence="1" id="KW-0472">Membrane</keyword>
<accession>A0ABV8DIW1</accession>
<dbReference type="NCBIfam" id="TIGR02762">
    <property type="entry name" value="TraL_TIGR"/>
    <property type="match status" value="1"/>
</dbReference>
<evidence type="ECO:0000313" key="3">
    <source>
        <dbReference type="Proteomes" id="UP001595693"/>
    </source>
</evidence>
<reference evidence="3" key="1">
    <citation type="journal article" date="2019" name="Int. J. Syst. Evol. Microbiol.">
        <title>The Global Catalogue of Microorganisms (GCM) 10K type strain sequencing project: providing services to taxonomists for standard genome sequencing and annotation.</title>
        <authorList>
            <consortium name="The Broad Institute Genomics Platform"/>
            <consortium name="The Broad Institute Genome Sequencing Center for Infectious Disease"/>
            <person name="Wu L."/>
            <person name="Ma J."/>
        </authorList>
    </citation>
    <scope>NUCLEOTIDE SEQUENCE [LARGE SCALE GENOMIC DNA]</scope>
    <source>
        <strain evidence="3">CCUG 2113</strain>
    </source>
</reference>
<keyword evidence="1" id="KW-1133">Transmembrane helix</keyword>
<name>A0ABV8DIW1_9BURK</name>
<proteinExistence type="predicted"/>
<dbReference type="Pfam" id="PF07178">
    <property type="entry name" value="TraL"/>
    <property type="match status" value="1"/>
</dbReference>
<comment type="caution">
    <text evidence="2">The sequence shown here is derived from an EMBL/GenBank/DDBJ whole genome shotgun (WGS) entry which is preliminary data.</text>
</comment>
<evidence type="ECO:0000313" key="2">
    <source>
        <dbReference type="EMBL" id="MFC3938516.1"/>
    </source>
</evidence>
<feature type="transmembrane region" description="Helical" evidence="1">
    <location>
        <begin position="25"/>
        <end position="51"/>
    </location>
</feature>
<evidence type="ECO:0000256" key="1">
    <source>
        <dbReference type="SAM" id="Phobius"/>
    </source>
</evidence>
<gene>
    <name evidence="2" type="primary">traL</name>
    <name evidence="2" type="ORF">ACFOW3_28245</name>
</gene>
<keyword evidence="1" id="KW-0812">Transmembrane</keyword>
<keyword evidence="3" id="KW-1185">Reference proteome</keyword>
<dbReference type="EMBL" id="JBHSAJ010000182">
    <property type="protein sequence ID" value="MFC3938516.1"/>
    <property type="molecule type" value="Genomic_DNA"/>
</dbReference>
<organism evidence="2 3">
    <name type="scientific">Acidovorax facilis</name>
    <dbReference type="NCBI Taxonomy" id="12917"/>
    <lineage>
        <taxon>Bacteria</taxon>
        <taxon>Pseudomonadati</taxon>
        <taxon>Pseudomonadota</taxon>
        <taxon>Betaproteobacteria</taxon>
        <taxon>Burkholderiales</taxon>
        <taxon>Comamonadaceae</taxon>
        <taxon>Acidovorax</taxon>
    </lineage>
</organism>
<dbReference type="Proteomes" id="UP001595693">
    <property type="component" value="Unassembled WGS sequence"/>
</dbReference>
<dbReference type="InterPro" id="IPR009838">
    <property type="entry name" value="T4SS_TraL"/>
</dbReference>
<dbReference type="RefSeq" id="WP_055400059.1">
    <property type="nucleotide sequence ID" value="NZ_CP192461.1"/>
</dbReference>
<protein>
    <submittedName>
        <fullName evidence="2">Type IV conjugative transfer system protein TraL</fullName>
    </submittedName>
</protein>
<sequence length="93" mass="10767">MRTIDIPSAIVDDPPHILFWEADEFIPALTIFVILYLWDMTFLAIVASIAFTKAFARVKGSNMRGLLFHMLWWPGLIRMNSVHDSGLNRRFDD</sequence>